<reference evidence="2" key="1">
    <citation type="submission" date="2020-07" db="EMBL/GenBank/DDBJ databases">
        <title>Genome sequence and genetic diversity analysis of an under-domesticated orphan crop, white fonio (Digitaria exilis).</title>
        <authorList>
            <person name="Bennetzen J.L."/>
            <person name="Chen S."/>
            <person name="Ma X."/>
            <person name="Wang X."/>
            <person name="Yssel A.E.J."/>
            <person name="Chaluvadi S.R."/>
            <person name="Johnson M."/>
            <person name="Gangashetty P."/>
            <person name="Hamidou F."/>
            <person name="Sanogo M.D."/>
            <person name="Zwaenepoel A."/>
            <person name="Wallace J."/>
            <person name="Van De Peer Y."/>
            <person name="Van Deynze A."/>
        </authorList>
    </citation>
    <scope>NUCLEOTIDE SEQUENCE</scope>
    <source>
        <tissue evidence="2">Leaves</tissue>
    </source>
</reference>
<dbReference type="Proteomes" id="UP000636709">
    <property type="component" value="Unassembled WGS sequence"/>
</dbReference>
<evidence type="ECO:0000313" key="2">
    <source>
        <dbReference type="EMBL" id="KAF8775819.1"/>
    </source>
</evidence>
<evidence type="ECO:0000313" key="3">
    <source>
        <dbReference type="Proteomes" id="UP000636709"/>
    </source>
</evidence>
<sequence length="125" mass="13938">MGLEFSPRSSRPEQMRPVNQPGWWDPAVSEKNLNLVAAAVWAQAGTAGSAAAAAGEVGAARGGGGHVGAQPHVPVRPAQLRAQRRPRRRRWRRRSCLPWLLLLLALRARPNFRWCHLDGVLRQRW</sequence>
<evidence type="ECO:0000256" key="1">
    <source>
        <dbReference type="SAM" id="MobiDB-lite"/>
    </source>
</evidence>
<keyword evidence="3" id="KW-1185">Reference proteome</keyword>
<organism evidence="2 3">
    <name type="scientific">Digitaria exilis</name>
    <dbReference type="NCBI Taxonomy" id="1010633"/>
    <lineage>
        <taxon>Eukaryota</taxon>
        <taxon>Viridiplantae</taxon>
        <taxon>Streptophyta</taxon>
        <taxon>Embryophyta</taxon>
        <taxon>Tracheophyta</taxon>
        <taxon>Spermatophyta</taxon>
        <taxon>Magnoliopsida</taxon>
        <taxon>Liliopsida</taxon>
        <taxon>Poales</taxon>
        <taxon>Poaceae</taxon>
        <taxon>PACMAD clade</taxon>
        <taxon>Panicoideae</taxon>
        <taxon>Panicodae</taxon>
        <taxon>Paniceae</taxon>
        <taxon>Anthephorinae</taxon>
        <taxon>Digitaria</taxon>
    </lineage>
</organism>
<feature type="region of interest" description="Disordered" evidence="1">
    <location>
        <begin position="62"/>
        <end position="87"/>
    </location>
</feature>
<gene>
    <name evidence="2" type="ORF">HU200_004210</name>
</gene>
<name>A0A835FTS6_9POAL</name>
<proteinExistence type="predicted"/>
<dbReference type="EMBL" id="JACEFO010000275">
    <property type="protein sequence ID" value="KAF8775819.1"/>
    <property type="molecule type" value="Genomic_DNA"/>
</dbReference>
<feature type="region of interest" description="Disordered" evidence="1">
    <location>
        <begin position="1"/>
        <end position="23"/>
    </location>
</feature>
<dbReference type="AlphaFoldDB" id="A0A835FTS6"/>
<protein>
    <submittedName>
        <fullName evidence="2">Uncharacterized protein</fullName>
    </submittedName>
</protein>
<comment type="caution">
    <text evidence="2">The sequence shown here is derived from an EMBL/GenBank/DDBJ whole genome shotgun (WGS) entry which is preliminary data.</text>
</comment>
<accession>A0A835FTS6</accession>